<proteinExistence type="predicted"/>
<sequence>MSHYTVGVGSSPELQRYARQANKARSTALKHAMTALGMRLGHIWRRPTGTPPIGGADPV</sequence>
<evidence type="ECO:0000313" key="1">
    <source>
        <dbReference type="EMBL" id="MFC5587236.1"/>
    </source>
</evidence>
<dbReference type="RefSeq" id="WP_223022353.1">
    <property type="nucleotide sequence ID" value="NZ_CP078143.1"/>
</dbReference>
<accession>A0ABW0TCZ8</accession>
<reference evidence="2" key="1">
    <citation type="journal article" date="2019" name="Int. J. Syst. Evol. Microbiol.">
        <title>The Global Catalogue of Microorganisms (GCM) 10K type strain sequencing project: providing services to taxonomists for standard genome sequencing and annotation.</title>
        <authorList>
            <consortium name="The Broad Institute Genomics Platform"/>
            <consortium name="The Broad Institute Genome Sequencing Center for Infectious Disease"/>
            <person name="Wu L."/>
            <person name="Ma J."/>
        </authorList>
    </citation>
    <scope>NUCLEOTIDE SEQUENCE [LARGE SCALE GENOMIC DNA]</scope>
    <source>
        <strain evidence="2">JCM 3366</strain>
    </source>
</reference>
<dbReference type="Proteomes" id="UP001596107">
    <property type="component" value="Unassembled WGS sequence"/>
</dbReference>
<protein>
    <submittedName>
        <fullName evidence="1">Uncharacterized protein</fullName>
    </submittedName>
</protein>
<keyword evidence="2" id="KW-1185">Reference proteome</keyword>
<comment type="caution">
    <text evidence="1">The sequence shown here is derived from an EMBL/GenBank/DDBJ whole genome shotgun (WGS) entry which is preliminary data.</text>
</comment>
<name>A0ABW0TCZ8_9HYPH</name>
<organism evidence="1 2">
    <name type="scientific">Nitratireductor kimnyeongensis</name>
    <dbReference type="NCBI Taxonomy" id="430679"/>
    <lineage>
        <taxon>Bacteria</taxon>
        <taxon>Pseudomonadati</taxon>
        <taxon>Pseudomonadota</taxon>
        <taxon>Alphaproteobacteria</taxon>
        <taxon>Hyphomicrobiales</taxon>
        <taxon>Phyllobacteriaceae</taxon>
        <taxon>Nitratireductor</taxon>
    </lineage>
</organism>
<gene>
    <name evidence="1" type="ORF">ACFPOD_19130</name>
</gene>
<evidence type="ECO:0000313" key="2">
    <source>
        <dbReference type="Proteomes" id="UP001596107"/>
    </source>
</evidence>
<dbReference type="EMBL" id="JBHSNB010000006">
    <property type="protein sequence ID" value="MFC5587236.1"/>
    <property type="molecule type" value="Genomic_DNA"/>
</dbReference>